<dbReference type="GO" id="GO:0016887">
    <property type="term" value="F:ATP hydrolysis activity"/>
    <property type="evidence" value="ECO:0007669"/>
    <property type="project" value="InterPro"/>
</dbReference>
<accession>X1CH27</accession>
<keyword evidence="3" id="KW-0067">ATP-binding</keyword>
<sequence>MNRYPHEFSGGQKQRIGIARALAFTPKLIVADEPVSSLDVSIQAQILNLINDIKQEFGITLLLIAHDLAVVKHMSDTVGIMYLGELCEVSPSKELFNSPIHPYTKALIASVPVPNPDYKKETLKIGDEMPTHRLRL</sequence>
<dbReference type="AlphaFoldDB" id="X1CH27"/>
<evidence type="ECO:0000259" key="4">
    <source>
        <dbReference type="Pfam" id="PF00005"/>
    </source>
</evidence>
<dbReference type="GO" id="GO:0005524">
    <property type="term" value="F:ATP binding"/>
    <property type="evidence" value="ECO:0007669"/>
    <property type="project" value="UniProtKB-KW"/>
</dbReference>
<dbReference type="Pfam" id="PF08352">
    <property type="entry name" value="oligo_HPY"/>
    <property type="match status" value="1"/>
</dbReference>
<evidence type="ECO:0000256" key="3">
    <source>
        <dbReference type="ARBA" id="ARBA00022840"/>
    </source>
</evidence>
<dbReference type="GO" id="GO:0015833">
    <property type="term" value="P:peptide transport"/>
    <property type="evidence" value="ECO:0007669"/>
    <property type="project" value="InterPro"/>
</dbReference>
<keyword evidence="1" id="KW-0813">Transport</keyword>
<dbReference type="InterPro" id="IPR013563">
    <property type="entry name" value="Oligopep_ABC_C"/>
</dbReference>
<dbReference type="PANTHER" id="PTHR43776">
    <property type="entry name" value="TRANSPORT ATP-BINDING PROTEIN"/>
    <property type="match status" value="1"/>
</dbReference>
<dbReference type="EMBL" id="BART01012643">
    <property type="protein sequence ID" value="GAG83526.1"/>
    <property type="molecule type" value="Genomic_DNA"/>
</dbReference>
<feature type="domain" description="Oligopeptide/dipeptide ABC transporter C-terminal" evidence="5">
    <location>
        <begin position="88"/>
        <end position="129"/>
    </location>
</feature>
<dbReference type="InterPro" id="IPR027417">
    <property type="entry name" value="P-loop_NTPase"/>
</dbReference>
<evidence type="ECO:0000256" key="1">
    <source>
        <dbReference type="ARBA" id="ARBA00022448"/>
    </source>
</evidence>
<organism evidence="6">
    <name type="scientific">marine sediment metagenome</name>
    <dbReference type="NCBI Taxonomy" id="412755"/>
    <lineage>
        <taxon>unclassified sequences</taxon>
        <taxon>metagenomes</taxon>
        <taxon>ecological metagenomes</taxon>
    </lineage>
</organism>
<dbReference type="SUPFAM" id="SSF52540">
    <property type="entry name" value="P-loop containing nucleoside triphosphate hydrolases"/>
    <property type="match status" value="1"/>
</dbReference>
<evidence type="ECO:0000313" key="6">
    <source>
        <dbReference type="EMBL" id="GAG83526.1"/>
    </source>
</evidence>
<dbReference type="Gene3D" id="3.40.50.300">
    <property type="entry name" value="P-loop containing nucleotide triphosphate hydrolases"/>
    <property type="match status" value="1"/>
</dbReference>
<protein>
    <recommendedName>
        <fullName evidence="7">ABC transporter domain-containing protein</fullName>
    </recommendedName>
</protein>
<dbReference type="Pfam" id="PF00005">
    <property type="entry name" value="ABC_tran"/>
    <property type="match status" value="1"/>
</dbReference>
<gene>
    <name evidence="6" type="ORF">S01H4_26272</name>
</gene>
<comment type="caution">
    <text evidence="6">The sequence shown here is derived from an EMBL/GenBank/DDBJ whole genome shotgun (WGS) entry which is preliminary data.</text>
</comment>
<dbReference type="InterPro" id="IPR003439">
    <property type="entry name" value="ABC_transporter-like_ATP-bd"/>
</dbReference>
<name>X1CH27_9ZZZZ</name>
<evidence type="ECO:0000259" key="5">
    <source>
        <dbReference type="Pfam" id="PF08352"/>
    </source>
</evidence>
<evidence type="ECO:0008006" key="7">
    <source>
        <dbReference type="Google" id="ProtNLM"/>
    </source>
</evidence>
<evidence type="ECO:0000256" key="2">
    <source>
        <dbReference type="ARBA" id="ARBA00022741"/>
    </source>
</evidence>
<proteinExistence type="predicted"/>
<keyword evidence="2" id="KW-0547">Nucleotide-binding</keyword>
<dbReference type="InterPro" id="IPR050319">
    <property type="entry name" value="ABC_transp_ATP-bind"/>
</dbReference>
<feature type="domain" description="ABC transporter" evidence="4">
    <location>
        <begin position="3"/>
        <end position="35"/>
    </location>
</feature>
<reference evidence="6" key="1">
    <citation type="journal article" date="2014" name="Front. Microbiol.">
        <title>High frequency of phylogenetically diverse reductive dehalogenase-homologous genes in deep subseafloor sedimentary metagenomes.</title>
        <authorList>
            <person name="Kawai M."/>
            <person name="Futagami T."/>
            <person name="Toyoda A."/>
            <person name="Takaki Y."/>
            <person name="Nishi S."/>
            <person name="Hori S."/>
            <person name="Arai W."/>
            <person name="Tsubouchi T."/>
            <person name="Morono Y."/>
            <person name="Uchiyama I."/>
            <person name="Ito T."/>
            <person name="Fujiyama A."/>
            <person name="Inagaki F."/>
            <person name="Takami H."/>
        </authorList>
    </citation>
    <scope>NUCLEOTIDE SEQUENCE</scope>
    <source>
        <strain evidence="6">Expedition CK06-06</strain>
    </source>
</reference>